<dbReference type="InterPro" id="IPR036779">
    <property type="entry name" value="LysM_dom_sf"/>
</dbReference>
<reference evidence="4 5" key="1">
    <citation type="submission" date="2023-07" db="EMBL/GenBank/DDBJ databases">
        <title>Genomic Encyclopedia of Type Strains, Phase IV (KMG-IV): sequencing the most valuable type-strain genomes for metagenomic binning, comparative biology and taxonomic classification.</title>
        <authorList>
            <person name="Goeker M."/>
        </authorList>
    </citation>
    <scope>NUCLEOTIDE SEQUENCE [LARGE SCALE GENOMIC DNA]</scope>
    <source>
        <strain evidence="4 5">DSM 1111</strain>
    </source>
</reference>
<dbReference type="Gene3D" id="3.10.350.10">
    <property type="entry name" value="LysM domain"/>
    <property type="match status" value="1"/>
</dbReference>
<keyword evidence="5" id="KW-1185">Reference proteome</keyword>
<accession>A0ABU0G8Z1</accession>
<keyword evidence="2" id="KW-0472">Membrane</keyword>
<dbReference type="EMBL" id="JAUSUW010000007">
    <property type="protein sequence ID" value="MDQ0421818.1"/>
    <property type="molecule type" value="Genomic_DNA"/>
</dbReference>
<evidence type="ECO:0000259" key="3">
    <source>
        <dbReference type="PROSITE" id="PS51782"/>
    </source>
</evidence>
<proteinExistence type="predicted"/>
<dbReference type="Proteomes" id="UP001238496">
    <property type="component" value="Unassembled WGS sequence"/>
</dbReference>
<dbReference type="PANTHER" id="PTHR34700">
    <property type="entry name" value="POTASSIUM BINDING PROTEIN KBP"/>
    <property type="match status" value="1"/>
</dbReference>
<dbReference type="Pfam" id="PF01476">
    <property type="entry name" value="LysM"/>
    <property type="match status" value="1"/>
</dbReference>
<feature type="compositionally biased region" description="Polar residues" evidence="1">
    <location>
        <begin position="605"/>
        <end position="614"/>
    </location>
</feature>
<gene>
    <name evidence="4" type="ORF">J2045_002858</name>
</gene>
<dbReference type="InterPro" id="IPR052196">
    <property type="entry name" value="Bact_Kbp"/>
</dbReference>
<organism evidence="4 5">
    <name type="scientific">Peteryoungia aggregata LMG 23059</name>
    <dbReference type="NCBI Taxonomy" id="1368425"/>
    <lineage>
        <taxon>Bacteria</taxon>
        <taxon>Pseudomonadati</taxon>
        <taxon>Pseudomonadota</taxon>
        <taxon>Alphaproteobacteria</taxon>
        <taxon>Hyphomicrobiales</taxon>
        <taxon>Rhizobiaceae</taxon>
        <taxon>Peteryoungia</taxon>
    </lineage>
</organism>
<dbReference type="InterPro" id="IPR018392">
    <property type="entry name" value="LysM"/>
</dbReference>
<sequence length="687" mass="69943">MKNRALWVVLLVLAIVSLLMVFVIMPRLNAPTSDAPTVNAAADAVTSAAETAAADIAATASQKMDRLKSEAVKAVDGISALFADGRTPGIEAYTAARTLAQGAIQALAAIELPEGLDTTLADGIKAVQADAARALALIQQLPADPAKAATMVAAIKDALLGQPVAAAPVADITTPTVPRFDVLRVEPDGSTVIAGNAVPGAKVEILNGPVVISSQTVDQTGDFAAVLDQPLAPGDHSLQIRATGPDGNVVTSEEVATISVPDGGKGELLAMVSKPGEASRMITLPGSDTAGTTQVAATPAATAASAGDTPPTPGALPELPAAASELTSSAPTIPGSTDTAAVPANPPSADTPAALPGATEVQVTAVEIEGDRIFVAGKAPAGATVRGFANKAAIGETVSDSSGNFVIEGEMKLEIGNHIIEVELLDSTGKIVVRASVPFERPAGEQVSVVAQSTLPATADTASPEQVEFERLRIALTKAMTILEGLFANGQKPALEQAAAARSATEIGLQSIAEFRPGPNASADFAGAVSAHSAKAKEALSLLQSVPKGDVEALGATLPKILALIRALLEEPTPSLAAQASTTASGADAAAPASAPAGTTAEPKTIQQAPLAQSDSSVIIRRGDTLWQISRRVYGQGVRYTTIYLANENQINNPDRIEPGQIFTVPREALPNAEEIHRKRLRGEPVN</sequence>
<feature type="domain" description="LysM" evidence="3">
    <location>
        <begin position="616"/>
        <end position="665"/>
    </location>
</feature>
<dbReference type="RefSeq" id="WP_307373811.1">
    <property type="nucleotide sequence ID" value="NZ_JAUSUW010000007.1"/>
</dbReference>
<keyword evidence="2" id="KW-0812">Transmembrane</keyword>
<keyword evidence="2" id="KW-1133">Transmembrane helix</keyword>
<dbReference type="Gene3D" id="2.60.40.10">
    <property type="entry name" value="Immunoglobulins"/>
    <property type="match status" value="1"/>
</dbReference>
<evidence type="ECO:0000313" key="4">
    <source>
        <dbReference type="EMBL" id="MDQ0421818.1"/>
    </source>
</evidence>
<evidence type="ECO:0000313" key="5">
    <source>
        <dbReference type="Proteomes" id="UP001238496"/>
    </source>
</evidence>
<protein>
    <submittedName>
        <fullName evidence="4">Nucleoid-associated protein YgaU</fullName>
    </submittedName>
</protein>
<dbReference type="PANTHER" id="PTHR34700:SF4">
    <property type="entry name" value="PHAGE-LIKE ELEMENT PBSX PROTEIN XKDP"/>
    <property type="match status" value="1"/>
</dbReference>
<dbReference type="PROSITE" id="PS51782">
    <property type="entry name" value="LYSM"/>
    <property type="match status" value="1"/>
</dbReference>
<evidence type="ECO:0000256" key="2">
    <source>
        <dbReference type="SAM" id="Phobius"/>
    </source>
</evidence>
<dbReference type="SMART" id="SM00257">
    <property type="entry name" value="LysM"/>
    <property type="match status" value="1"/>
</dbReference>
<feature type="compositionally biased region" description="Low complexity" evidence="1">
    <location>
        <begin position="579"/>
        <end position="601"/>
    </location>
</feature>
<dbReference type="InterPro" id="IPR013783">
    <property type="entry name" value="Ig-like_fold"/>
</dbReference>
<comment type="caution">
    <text evidence="4">The sequence shown here is derived from an EMBL/GenBank/DDBJ whole genome shotgun (WGS) entry which is preliminary data.</text>
</comment>
<name>A0ABU0G8Z1_9HYPH</name>
<feature type="region of interest" description="Disordered" evidence="1">
    <location>
        <begin position="287"/>
        <end position="319"/>
    </location>
</feature>
<feature type="compositionally biased region" description="Low complexity" evidence="1">
    <location>
        <begin position="289"/>
        <end position="319"/>
    </location>
</feature>
<evidence type="ECO:0000256" key="1">
    <source>
        <dbReference type="SAM" id="MobiDB-lite"/>
    </source>
</evidence>
<dbReference type="CDD" id="cd00118">
    <property type="entry name" value="LysM"/>
    <property type="match status" value="1"/>
</dbReference>
<feature type="region of interest" description="Disordered" evidence="1">
    <location>
        <begin position="579"/>
        <end position="614"/>
    </location>
</feature>
<feature type="transmembrane region" description="Helical" evidence="2">
    <location>
        <begin position="5"/>
        <end position="25"/>
    </location>
</feature>